<dbReference type="SUPFAM" id="SSF49879">
    <property type="entry name" value="SMAD/FHA domain"/>
    <property type="match status" value="1"/>
</dbReference>
<evidence type="ECO:0008006" key="4">
    <source>
        <dbReference type="Google" id="ProtNLM"/>
    </source>
</evidence>
<keyword evidence="3" id="KW-1185">Reference proteome</keyword>
<reference evidence="2 3" key="1">
    <citation type="submission" date="2018-11" db="EMBL/GenBank/DDBJ databases">
        <title>Sequencing the genomes of 1000 actinobacteria strains.</title>
        <authorList>
            <person name="Klenk H.-P."/>
        </authorList>
    </citation>
    <scope>NUCLEOTIDE SEQUENCE [LARGE SCALE GENOMIC DNA]</scope>
    <source>
        <strain evidence="2 3">DSM 12652</strain>
    </source>
</reference>
<evidence type="ECO:0000313" key="3">
    <source>
        <dbReference type="Proteomes" id="UP000281738"/>
    </source>
</evidence>
<feature type="compositionally biased region" description="Gly residues" evidence="1">
    <location>
        <begin position="262"/>
        <end position="271"/>
    </location>
</feature>
<name>A0A3N2CVQ9_9ACTN</name>
<dbReference type="CDD" id="cd00060">
    <property type="entry name" value="FHA"/>
    <property type="match status" value="1"/>
</dbReference>
<evidence type="ECO:0000256" key="1">
    <source>
        <dbReference type="SAM" id="MobiDB-lite"/>
    </source>
</evidence>
<organism evidence="2 3">
    <name type="scientific">Nocardioides aurantiacus</name>
    <dbReference type="NCBI Taxonomy" id="86796"/>
    <lineage>
        <taxon>Bacteria</taxon>
        <taxon>Bacillati</taxon>
        <taxon>Actinomycetota</taxon>
        <taxon>Actinomycetes</taxon>
        <taxon>Propionibacteriales</taxon>
        <taxon>Nocardioidaceae</taxon>
        <taxon>Nocardioides</taxon>
    </lineage>
</organism>
<accession>A0A3N2CVQ9</accession>
<comment type="caution">
    <text evidence="2">The sequence shown here is derived from an EMBL/GenBank/DDBJ whole genome shotgun (WGS) entry which is preliminary data.</text>
</comment>
<protein>
    <recommendedName>
        <fullName evidence="4">FHA domain-containing protein</fullName>
    </recommendedName>
</protein>
<proteinExistence type="predicted"/>
<dbReference type="InterPro" id="IPR008984">
    <property type="entry name" value="SMAD_FHA_dom_sf"/>
</dbReference>
<dbReference type="OrthoDB" id="5065133at2"/>
<dbReference type="Gene3D" id="2.60.200.20">
    <property type="match status" value="1"/>
</dbReference>
<dbReference type="RefSeq" id="WP_123391151.1">
    <property type="nucleotide sequence ID" value="NZ_RKHO01000001.1"/>
</dbReference>
<feature type="region of interest" description="Disordered" evidence="1">
    <location>
        <begin position="253"/>
        <end position="280"/>
    </location>
</feature>
<dbReference type="Proteomes" id="UP000281738">
    <property type="component" value="Unassembled WGS sequence"/>
</dbReference>
<evidence type="ECO:0000313" key="2">
    <source>
        <dbReference type="EMBL" id="ROR91579.1"/>
    </source>
</evidence>
<dbReference type="EMBL" id="RKHO01000001">
    <property type="protein sequence ID" value="ROR91579.1"/>
    <property type="molecule type" value="Genomic_DNA"/>
</dbReference>
<sequence length="280" mass="30156">MSPTATLVEVDADLRVELTGLDGQSARGHLYGEANHFTFELDHPGVFAGSDDAPTVAAAAEMFAERGITIKVVSDGVHLVTIGAVRAPWWQRRATGSRHIRVGTWRGGWTALRSRAAGQPPVLPSSKAFPPPSMLPVAPTFGFRRRRLTGTDSPGAGSPRLAVERASVMAGETQSVFWLQGDVVGIGSDPSNAVVLPGIEPFHAVINRDAERDELVISTAGPEVRVHGELVREKLLRSGSRIEIGEHTLAYYRDEHADHGRPYGGRQGGEMGRQRPQPGR</sequence>
<gene>
    <name evidence="2" type="ORF">EDD33_2449</name>
</gene>
<dbReference type="AlphaFoldDB" id="A0A3N2CVQ9"/>